<dbReference type="Pfam" id="PF13361">
    <property type="entry name" value="UvrD_C"/>
    <property type="match status" value="1"/>
</dbReference>
<dbReference type="InterPro" id="IPR041677">
    <property type="entry name" value="DNA2/NAM7_AAA_11"/>
</dbReference>
<comment type="caution">
    <text evidence="7">The sequence shown here is derived from an EMBL/GenBank/DDBJ whole genome shotgun (WGS) entry which is preliminary data.</text>
</comment>
<evidence type="ECO:0000256" key="4">
    <source>
        <dbReference type="ARBA" id="ARBA00022840"/>
    </source>
</evidence>
<dbReference type="InterPro" id="IPR014017">
    <property type="entry name" value="DNA_helicase_UvrD-like_C"/>
</dbReference>
<dbReference type="Gene3D" id="3.40.50.300">
    <property type="entry name" value="P-loop containing nucleotide triphosphate hydrolases"/>
    <property type="match status" value="4"/>
</dbReference>
<dbReference type="OrthoDB" id="3156807at2759"/>
<evidence type="ECO:0000259" key="6">
    <source>
        <dbReference type="PROSITE" id="PS51198"/>
    </source>
</evidence>
<feature type="binding site" evidence="5">
    <location>
        <begin position="1064"/>
        <end position="1071"/>
    </location>
    <ligand>
        <name>ATP</name>
        <dbReference type="ChEBI" id="CHEBI:30616"/>
    </ligand>
</feature>
<dbReference type="InterPro" id="IPR039904">
    <property type="entry name" value="TRANK1"/>
</dbReference>
<dbReference type="InterPro" id="IPR027417">
    <property type="entry name" value="P-loop_NTPase"/>
</dbReference>
<proteinExistence type="predicted"/>
<protein>
    <submittedName>
        <fullName evidence="7">UvrD-like Helicase, ATP-binding domain, P-loop containing nucleoside triphosphate hydrolase</fullName>
    </submittedName>
</protein>
<evidence type="ECO:0000256" key="2">
    <source>
        <dbReference type="ARBA" id="ARBA00022801"/>
    </source>
</evidence>
<evidence type="ECO:0000313" key="8">
    <source>
        <dbReference type="Proteomes" id="UP000245207"/>
    </source>
</evidence>
<dbReference type="Proteomes" id="UP000245207">
    <property type="component" value="Unassembled WGS sequence"/>
</dbReference>
<dbReference type="GO" id="GO:0005524">
    <property type="term" value="F:ATP binding"/>
    <property type="evidence" value="ECO:0007669"/>
    <property type="project" value="UniProtKB-UniRule"/>
</dbReference>
<dbReference type="Pfam" id="PF00580">
    <property type="entry name" value="UvrD-helicase"/>
    <property type="match status" value="1"/>
</dbReference>
<dbReference type="Pfam" id="PF20073">
    <property type="entry name" value="DUF6469"/>
    <property type="match status" value="1"/>
</dbReference>
<gene>
    <name evidence="7" type="ORF">CTI12_AA266540</name>
</gene>
<dbReference type="PANTHER" id="PTHR21529">
    <property type="entry name" value="MAMMARY TURMOR VIRUS RECEPTOR HOMOLOG 1, 2 MTVR1, 2"/>
    <property type="match status" value="1"/>
</dbReference>
<dbReference type="PANTHER" id="PTHR21529:SF4">
    <property type="entry name" value="TPR AND ANKYRIN REPEAT-CONTAINING PROTEIN 1"/>
    <property type="match status" value="1"/>
</dbReference>
<dbReference type="SUPFAM" id="SSF52540">
    <property type="entry name" value="P-loop containing nucleoside triphosphate hydrolases"/>
    <property type="match status" value="2"/>
</dbReference>
<dbReference type="PROSITE" id="PS51198">
    <property type="entry name" value="UVRD_HELICASE_ATP_BIND"/>
    <property type="match status" value="1"/>
</dbReference>
<dbReference type="GO" id="GO:0004386">
    <property type="term" value="F:helicase activity"/>
    <property type="evidence" value="ECO:0007669"/>
    <property type="project" value="UniProtKB-UniRule"/>
</dbReference>
<evidence type="ECO:0000313" key="7">
    <source>
        <dbReference type="EMBL" id="PWA72977.1"/>
    </source>
</evidence>
<dbReference type="EMBL" id="PKPP01002812">
    <property type="protein sequence ID" value="PWA72977.1"/>
    <property type="molecule type" value="Genomic_DNA"/>
</dbReference>
<name>A0A2U1NHI8_ARTAN</name>
<keyword evidence="4 5" id="KW-0067">ATP-binding</keyword>
<dbReference type="InterPro" id="IPR047187">
    <property type="entry name" value="SF1_C_Upf1"/>
</dbReference>
<dbReference type="CDD" id="cd18808">
    <property type="entry name" value="SF1_C_Upf1"/>
    <property type="match status" value="1"/>
</dbReference>
<dbReference type="GO" id="GO:0005694">
    <property type="term" value="C:chromosome"/>
    <property type="evidence" value="ECO:0007669"/>
    <property type="project" value="UniProtKB-ARBA"/>
</dbReference>
<evidence type="ECO:0000256" key="3">
    <source>
        <dbReference type="ARBA" id="ARBA00022806"/>
    </source>
</evidence>
<dbReference type="Pfam" id="PF13087">
    <property type="entry name" value="AAA_12"/>
    <property type="match status" value="1"/>
</dbReference>
<reference evidence="7 8" key="1">
    <citation type="journal article" date="2018" name="Mol. Plant">
        <title>The genome of Artemisia annua provides insight into the evolution of Asteraceae family and artemisinin biosynthesis.</title>
        <authorList>
            <person name="Shen Q."/>
            <person name="Zhang L."/>
            <person name="Liao Z."/>
            <person name="Wang S."/>
            <person name="Yan T."/>
            <person name="Shi P."/>
            <person name="Liu M."/>
            <person name="Fu X."/>
            <person name="Pan Q."/>
            <person name="Wang Y."/>
            <person name="Lv Z."/>
            <person name="Lu X."/>
            <person name="Zhang F."/>
            <person name="Jiang W."/>
            <person name="Ma Y."/>
            <person name="Chen M."/>
            <person name="Hao X."/>
            <person name="Li L."/>
            <person name="Tang Y."/>
            <person name="Lv G."/>
            <person name="Zhou Y."/>
            <person name="Sun X."/>
            <person name="Brodelius P.E."/>
            <person name="Rose J.K.C."/>
            <person name="Tang K."/>
        </authorList>
    </citation>
    <scope>NUCLEOTIDE SEQUENCE [LARGE SCALE GENOMIC DNA]</scope>
    <source>
        <strain evidence="8">cv. Huhao1</strain>
        <tissue evidence="7">Leaf</tissue>
    </source>
</reference>
<dbReference type="STRING" id="35608.A0A2U1NHI8"/>
<evidence type="ECO:0000256" key="5">
    <source>
        <dbReference type="PROSITE-ProRule" id="PRU00560"/>
    </source>
</evidence>
<evidence type="ECO:0000256" key="1">
    <source>
        <dbReference type="ARBA" id="ARBA00022741"/>
    </source>
</evidence>
<dbReference type="GO" id="GO:0016787">
    <property type="term" value="F:hydrolase activity"/>
    <property type="evidence" value="ECO:0007669"/>
    <property type="project" value="UniProtKB-UniRule"/>
</dbReference>
<accession>A0A2U1NHI8</accession>
<organism evidence="7 8">
    <name type="scientific">Artemisia annua</name>
    <name type="common">Sweet wormwood</name>
    <dbReference type="NCBI Taxonomy" id="35608"/>
    <lineage>
        <taxon>Eukaryota</taxon>
        <taxon>Viridiplantae</taxon>
        <taxon>Streptophyta</taxon>
        <taxon>Embryophyta</taxon>
        <taxon>Tracheophyta</taxon>
        <taxon>Spermatophyta</taxon>
        <taxon>Magnoliopsida</taxon>
        <taxon>eudicotyledons</taxon>
        <taxon>Gunneridae</taxon>
        <taxon>Pentapetalae</taxon>
        <taxon>asterids</taxon>
        <taxon>campanulids</taxon>
        <taxon>Asterales</taxon>
        <taxon>Asteraceae</taxon>
        <taxon>Asteroideae</taxon>
        <taxon>Anthemideae</taxon>
        <taxon>Artemisiinae</taxon>
        <taxon>Artemisia</taxon>
    </lineage>
</organism>
<dbReference type="InterPro" id="IPR014016">
    <property type="entry name" value="UvrD-like_ATP-bd"/>
</dbReference>
<keyword evidence="3 5" id="KW-0347">Helicase</keyword>
<dbReference type="Pfam" id="PF13086">
    <property type="entry name" value="AAA_11"/>
    <property type="match status" value="1"/>
</dbReference>
<feature type="domain" description="UvrD-like helicase ATP-binding" evidence="6">
    <location>
        <begin position="1043"/>
        <end position="1430"/>
    </location>
</feature>
<sequence>MGEHHEDEFTKLILSWSLDHILDQHVYENKVENIPLTFESEDHYFRSFAYPLLEETRFELASSMDIIHRAPFADILSINESKSGENMLYDVTVGPWKNQISERGKDDYHTISGDLLILVDGKPETISDLQRLGRTWAFSVVKNSEDDSTSMKVKASIPIEFQDGMFVVFVMNLTTPKRIWNSLHMHRNLNIIKEILYSDSKVKECNICPFGYDSMVSKKLDPHLLLNLNESQREAVITTLCRIQCCHTSSVEQIWGPPGTGKTTTVSVLLFILLQMKQKTLTCTPTNVAIVQLASGVLSLVRESYKFTTASGDCFCSVGDLLLFGNKEILNVSTDIEEIYLEHRIERLAECLGPVTGWKHCIRSMIDLLENCVSGYYSFIENEFLKNNQLRNENEGRRTMLEIKSFIEFVQGRFTSFAPPLRRCIATFCTHISRSSIGEYNFQNMIFLMDSLSSLEYMLFQKNLVSEELEDLFNSKPLQDDSVKSCLSLLKTLQISIEGLALPCFSNKYAIKQFCYERASVIFCTTSSSYKLHAVSMEPFNILVIDEAAQLKEAESTIPLQLPGMKHAILVGDERQLPAMVNSNVCIECGFGRSLFDRLSCLGHSKHLLNVQYRMHPSISFFPNLKFYQNQILDGQNVLSKNYENRYLSGPMFGSYSFINVVGGRDEKDDYGRSRRNMVEVAIVIKVVQNIYRGWKDSKKKLSVGVISPYVSQVVSIQEKLAHKYENLDGFSVKVKSIDGFQGGEEDIFILSTVRSNSHGSVGFISCPQRTNVSLTRARHCLWILGNVRTLTESESIWKEVVSDARNRHCLFDADADECLRMTIIKAKKELEQLDDLVNGNSVLFKHAKWKVLFSDDFRRSFGKLTGSRLKKLVLNLLLKLSGGWRPKNISVDLCCGNSSQIIKQFKVDGFYVICTIDIIKEVSYVQVLKVWDILALDEISKLTKRLENIFFAYTDAFISRCAEKCFEGNLEVPMTWPTSQEIIRFRYLSDSENESKGSVYPDDARNIVENSKVSESLLLMKFYSLSRGVVRHLLSGKELDLPMQVTDEQMDIIMSPKSSFIIGRSGTGKTTILTTKLFQYEQKFHIASEGIYEGESIQYRGAKVADDHQDDKMSVLRQLFVTVSPKLCYAVKQNVSHLTSVSSIGNSSADINLDDMDVITSGFSDIPDTFTNIPVVNYPLVITFQKFLMMLDGTLGNSFFERFRDARESSHANCISSRAIAFQTFIRLREVTFDRFCSLYWPHFNSKLTKKLDPSRVFTEIISHIKGGLQAGDCSDGKLSFVGYRLLAESRSSTLTKEKRENVYRLYQDYEKMKTRRGEFDLGDLVNDIHHRLKNGNYDGDKMDLVYIDEVQDLSMRQISLFKYICQNVDEGFIFAGDTTQTIARGIDFRFQDIRSLFYKEFLSTKESGNREKGLVTEIFQLKQNFRTHAVVLDLAQSVIDIIYHYFIHSVDKLEPEISLISGEAPVLLECDSDENAIVTIFGDTGTTGKLLDLYAMIVQKLKSVNLLEKNALVLTILECKGLEFQDVLLYNFFGTSPLNDQWRVIYKYMKKYDWLDEKLPRSFPTFSEERHSVLCSELKQLYVAITRTRQRLWICENKEELSKPMFDYWKMRGLVQIRKLDNSVAQSMRVASTPQEWRERGKKFFYENNFVMATLCFKRAGDTTWEKLAKASGLRASADQIRETNHEAFVGYVREAAGMFESIRKFESAASCYCDLGEFERAGKLYLYKCGKIDAAAECFTLAGCYSEAAEAYAKGNQFANCLSVCKKGKFFNEGLEYIKYWKEHVNVRCKEVRQIEQEFLENGALEYHENKDHKSTMKFVRAFCSIESKRVFLRSLGCLDDLLSLEEESGHFLEAAELVRSWGDVIKEADLLEKAGHFKEAAVLLLWYLFFRSLWGNGNRGWPLKQFDQKEELCNQVKLLAKTDSGILYDFVCNELKVLSDQRSSLTELKSNLDVSKENKSLRGEILSIRKILDVHLHLVLSKYEWEDELPVDINKHCEEMMFQNRVSVKSLTYYWNLWKENVVNIFESLGIFYNEEPNKHEGHVDFSLIYLGVRKQCVKGNIVYLLVNKDADWIKSYGRRGVHRDGKLLTIDGRELVFAIRSYWQSELVSVGIKVLETLERLHHKLNSDGSAFHQSTSLLHIFEVTKFLLDCQHLNLTYPSKKKLQNFLEISTREYFNLVFPVDWRDSVSEDLISLRETDLSINLLNQIIFEYGDRKSEPTYWAIGRIMMICISCRQPLVLFERVMRVLQKEPLWKTCFEKYWNNGKKDTFVVRELQQALEDTFTPKCKCPCHITPQSFMYLLDRLLFFASLSSEIIFTSKSSLVGWLTSFYSTGTLNTSLSVSKQTIPDDTVCFIVKIVKDIFYNKDNTASWIKKSKVCPTHYPPILALKLMMILSLVCLQVCNCSKVLLDLLLDGDNVAKLLPDKFVSDLLRRRDGDCLNLNPKVVSEAFLSVEDPLLIVRSGDVSPLINAPCAIFVDLMKSKEEIMSELFPTKTALPEATCESGVYK</sequence>
<keyword evidence="1 5" id="KW-0547">Nucleotide-binding</keyword>
<dbReference type="FunFam" id="3.40.50.300:FF:000326">
    <property type="entry name" value="P-loop containing nucleoside triphosphate hydrolase"/>
    <property type="match status" value="1"/>
</dbReference>
<dbReference type="InterPro" id="IPR041679">
    <property type="entry name" value="DNA2/NAM7-like_C"/>
</dbReference>
<keyword evidence="2 5" id="KW-0378">Hydrolase</keyword>
<dbReference type="InterPro" id="IPR045529">
    <property type="entry name" value="DUF6469"/>
</dbReference>
<keyword evidence="8" id="KW-1185">Reference proteome</keyword>